<feature type="domain" description="TNase-like" evidence="2">
    <location>
        <begin position="84"/>
        <end position="175"/>
    </location>
</feature>
<evidence type="ECO:0000259" key="2">
    <source>
        <dbReference type="PROSITE" id="PS50830"/>
    </source>
</evidence>
<dbReference type="Proteomes" id="UP000006100">
    <property type="component" value="Chromosome"/>
</dbReference>
<dbReference type="STRING" id="1229909.NSED_01780"/>
<protein>
    <submittedName>
        <fullName evidence="3">Excalibur domain-containing protein</fullName>
    </submittedName>
</protein>
<reference evidence="3 4" key="1">
    <citation type="journal article" date="2012" name="J. Bacteriol.">
        <title>Draft Genome Sequence of an Ammonia-Oxidizing Archaeon, "Candidatus Nitrosopumilus sediminis" AR2, from Svalbard in the Arctic Circle.</title>
        <authorList>
            <person name="Park S.J."/>
            <person name="Kim J.G."/>
            <person name="Jung M.Y."/>
            <person name="Kim S.J."/>
            <person name="Cha I.T."/>
            <person name="Ghai R."/>
            <person name="Martin-Cuadrado A.B."/>
            <person name="Rodriguez-Valera F."/>
            <person name="Rhee S.K."/>
        </authorList>
    </citation>
    <scope>NUCLEOTIDE SEQUENCE [LARGE SCALE GENOMIC DNA]</scope>
    <source>
        <strain evidence="3 4">AR2</strain>
    </source>
</reference>
<keyword evidence="1" id="KW-1133">Transmembrane helix</keyword>
<keyword evidence="1" id="KW-0812">Transmembrane</keyword>
<dbReference type="PATRIC" id="fig|1229909.8.peg.371"/>
<accession>K0B7P1</accession>
<sequence length="260" mass="28615">MKPVIIIGIVIVGIIGSIAIFASFPTDTWQDKRVDIIGVAPPDENKEKIDCLSNGGTWEFASCTTIRDTKPPMIQTPDCSGTAKCITETVTKIVDGDTIYTKNYKIRLSLTNTPEKNEPRFQEAAAFTAMHCPVGSIITVDQDDLQPYDVYDRMLGKVYCEGGVINEILLSNGLANILTRYCDTSEFLGEDWAVKYGCAATKTESLKSEISNCDLSYPDFCILSPPPDLDCGDIPYKRFTVLQPDPHRFDGDKDGIGCES</sequence>
<proteinExistence type="predicted"/>
<dbReference type="eggNOG" id="arCOG03192">
    <property type="taxonomic scope" value="Archaea"/>
</dbReference>
<dbReference type="HOGENOM" id="CLU_093374_0_0_2"/>
<keyword evidence="4" id="KW-1185">Reference proteome</keyword>
<keyword evidence="1" id="KW-0472">Membrane</keyword>
<dbReference type="SMART" id="SM00318">
    <property type="entry name" value="SNc"/>
    <property type="match status" value="1"/>
</dbReference>
<dbReference type="Gene3D" id="2.40.50.90">
    <property type="match status" value="1"/>
</dbReference>
<dbReference type="OrthoDB" id="3327at2157"/>
<gene>
    <name evidence="3" type="ORF">NSED_01780</name>
</gene>
<evidence type="ECO:0000313" key="3">
    <source>
        <dbReference type="EMBL" id="AFS82168.1"/>
    </source>
</evidence>
<dbReference type="InterPro" id="IPR016071">
    <property type="entry name" value="Staphylococal_nuclease_OB-fold"/>
</dbReference>
<name>K0B7P1_9ARCH</name>
<feature type="transmembrane region" description="Helical" evidence="1">
    <location>
        <begin position="6"/>
        <end position="24"/>
    </location>
</feature>
<evidence type="ECO:0000313" key="4">
    <source>
        <dbReference type="Proteomes" id="UP000006100"/>
    </source>
</evidence>
<dbReference type="PROSITE" id="PS50830">
    <property type="entry name" value="TNASE_3"/>
    <property type="match status" value="1"/>
</dbReference>
<organism evidence="3 4">
    <name type="scientific">Candidatus Nitrosopumilus sediminis</name>
    <dbReference type="NCBI Taxonomy" id="1229909"/>
    <lineage>
        <taxon>Archaea</taxon>
        <taxon>Nitrososphaerota</taxon>
        <taxon>Nitrososphaeria</taxon>
        <taxon>Nitrosopumilales</taxon>
        <taxon>Nitrosopumilaceae</taxon>
        <taxon>Nitrosopumilus</taxon>
    </lineage>
</organism>
<dbReference type="AlphaFoldDB" id="K0B7P1"/>
<dbReference type="GeneID" id="13697375"/>
<dbReference type="KEGG" id="nir:NSED_01780"/>
<dbReference type="SUPFAM" id="SSF50199">
    <property type="entry name" value="Staphylococcal nuclease"/>
    <property type="match status" value="1"/>
</dbReference>
<dbReference type="EMBL" id="CP003843">
    <property type="protein sequence ID" value="AFS82168.1"/>
    <property type="molecule type" value="Genomic_DNA"/>
</dbReference>
<dbReference type="RefSeq" id="WP_014964540.1">
    <property type="nucleotide sequence ID" value="NC_018656.1"/>
</dbReference>
<dbReference type="InterPro" id="IPR035437">
    <property type="entry name" value="SNase_OB-fold_sf"/>
</dbReference>
<evidence type="ECO:0000256" key="1">
    <source>
        <dbReference type="SAM" id="Phobius"/>
    </source>
</evidence>
<dbReference type="Pfam" id="PF00565">
    <property type="entry name" value="SNase"/>
    <property type="match status" value="1"/>
</dbReference>